<name>A0ACB9BJ96_CICIN</name>
<sequence length="106" mass="11104">MSYVENISPATTSSKPESDIVLLESDSDGEQEPESAPKSTGAHHQSVEGKTEDENKVILLDSDSGSDEQNHGEEEDGDEGNMSSSDVSSSFQKLNQGGEGSTGVVS</sequence>
<protein>
    <submittedName>
        <fullName evidence="1">Uncharacterized protein</fullName>
    </submittedName>
</protein>
<reference evidence="1 2" key="2">
    <citation type="journal article" date="2022" name="Mol. Ecol. Resour.">
        <title>The genomes of chicory, endive, great burdock and yacon provide insights into Asteraceae paleo-polyploidization history and plant inulin production.</title>
        <authorList>
            <person name="Fan W."/>
            <person name="Wang S."/>
            <person name="Wang H."/>
            <person name="Wang A."/>
            <person name="Jiang F."/>
            <person name="Liu H."/>
            <person name="Zhao H."/>
            <person name="Xu D."/>
            <person name="Zhang Y."/>
        </authorList>
    </citation>
    <scope>NUCLEOTIDE SEQUENCE [LARGE SCALE GENOMIC DNA]</scope>
    <source>
        <strain evidence="2">cv. Punajuju</strain>
        <tissue evidence="1">Leaves</tissue>
    </source>
</reference>
<keyword evidence="2" id="KW-1185">Reference proteome</keyword>
<dbReference type="Proteomes" id="UP001055811">
    <property type="component" value="Linkage Group LG06"/>
</dbReference>
<evidence type="ECO:0000313" key="1">
    <source>
        <dbReference type="EMBL" id="KAI3722071.1"/>
    </source>
</evidence>
<evidence type="ECO:0000313" key="2">
    <source>
        <dbReference type="Proteomes" id="UP001055811"/>
    </source>
</evidence>
<accession>A0ACB9BJ96</accession>
<reference evidence="2" key="1">
    <citation type="journal article" date="2022" name="Mol. Ecol. Resour.">
        <title>The genomes of chicory, endive, great burdock and yacon provide insights into Asteraceae palaeo-polyploidization history and plant inulin production.</title>
        <authorList>
            <person name="Fan W."/>
            <person name="Wang S."/>
            <person name="Wang H."/>
            <person name="Wang A."/>
            <person name="Jiang F."/>
            <person name="Liu H."/>
            <person name="Zhao H."/>
            <person name="Xu D."/>
            <person name="Zhang Y."/>
        </authorList>
    </citation>
    <scope>NUCLEOTIDE SEQUENCE [LARGE SCALE GENOMIC DNA]</scope>
    <source>
        <strain evidence="2">cv. Punajuju</strain>
    </source>
</reference>
<dbReference type="EMBL" id="CM042014">
    <property type="protein sequence ID" value="KAI3722071.1"/>
    <property type="molecule type" value="Genomic_DNA"/>
</dbReference>
<proteinExistence type="predicted"/>
<organism evidence="1 2">
    <name type="scientific">Cichorium intybus</name>
    <name type="common">Chicory</name>
    <dbReference type="NCBI Taxonomy" id="13427"/>
    <lineage>
        <taxon>Eukaryota</taxon>
        <taxon>Viridiplantae</taxon>
        <taxon>Streptophyta</taxon>
        <taxon>Embryophyta</taxon>
        <taxon>Tracheophyta</taxon>
        <taxon>Spermatophyta</taxon>
        <taxon>Magnoliopsida</taxon>
        <taxon>eudicotyledons</taxon>
        <taxon>Gunneridae</taxon>
        <taxon>Pentapetalae</taxon>
        <taxon>asterids</taxon>
        <taxon>campanulids</taxon>
        <taxon>Asterales</taxon>
        <taxon>Asteraceae</taxon>
        <taxon>Cichorioideae</taxon>
        <taxon>Cichorieae</taxon>
        <taxon>Cichoriinae</taxon>
        <taxon>Cichorium</taxon>
    </lineage>
</organism>
<gene>
    <name evidence="1" type="ORF">L2E82_33096</name>
</gene>
<comment type="caution">
    <text evidence="1">The sequence shown here is derived from an EMBL/GenBank/DDBJ whole genome shotgun (WGS) entry which is preliminary data.</text>
</comment>